<keyword evidence="4" id="KW-1185">Reference proteome</keyword>
<evidence type="ECO:0000256" key="1">
    <source>
        <dbReference type="SAM" id="Phobius"/>
    </source>
</evidence>
<reference evidence="4" key="1">
    <citation type="journal article" date="2012" name="Nature">
        <title>A physical, genetic and functional sequence assembly of the barley genome.</title>
        <authorList>
            <consortium name="The International Barley Genome Sequencing Consortium"/>
            <person name="Mayer K.F."/>
            <person name="Waugh R."/>
            <person name="Brown J.W."/>
            <person name="Schulman A."/>
            <person name="Langridge P."/>
            <person name="Platzer M."/>
            <person name="Fincher G.B."/>
            <person name="Muehlbauer G.J."/>
            <person name="Sato K."/>
            <person name="Close T.J."/>
            <person name="Wise R.P."/>
            <person name="Stein N."/>
        </authorList>
    </citation>
    <scope>NUCLEOTIDE SEQUENCE [LARGE SCALE GENOMIC DNA]</scope>
    <source>
        <strain evidence="4">cv. Morex</strain>
    </source>
</reference>
<dbReference type="Proteomes" id="UP000011116">
    <property type="component" value="Chromosome 7H"/>
</dbReference>
<dbReference type="EnsemblPlants" id="HORVU.MOREX.r3.7HG0647070.1">
    <property type="protein sequence ID" value="HORVU.MOREX.r3.7HG0647070.1"/>
    <property type="gene ID" value="HORVU.MOREX.r3.7HG0647070"/>
</dbReference>
<proteinExistence type="predicted"/>
<name>A0A8I6YZ13_HORVV</name>
<feature type="transmembrane region" description="Helical" evidence="1">
    <location>
        <begin position="20"/>
        <end position="40"/>
    </location>
</feature>
<dbReference type="PANTHER" id="PTHR45749:SF35">
    <property type="entry name" value="AC-LIKE TRANSPOSASE-RELATED"/>
    <property type="match status" value="1"/>
</dbReference>
<reference evidence="3" key="3">
    <citation type="submission" date="2022-01" db="UniProtKB">
        <authorList>
            <consortium name="EnsemblPlants"/>
        </authorList>
    </citation>
    <scope>IDENTIFICATION</scope>
    <source>
        <strain evidence="3">subsp. vulgare</strain>
    </source>
</reference>
<organism evidence="3 4">
    <name type="scientific">Hordeum vulgare subsp. vulgare</name>
    <name type="common">Domesticated barley</name>
    <dbReference type="NCBI Taxonomy" id="112509"/>
    <lineage>
        <taxon>Eukaryota</taxon>
        <taxon>Viridiplantae</taxon>
        <taxon>Streptophyta</taxon>
        <taxon>Embryophyta</taxon>
        <taxon>Tracheophyta</taxon>
        <taxon>Spermatophyta</taxon>
        <taxon>Magnoliopsida</taxon>
        <taxon>Liliopsida</taxon>
        <taxon>Poales</taxon>
        <taxon>Poaceae</taxon>
        <taxon>BOP clade</taxon>
        <taxon>Pooideae</taxon>
        <taxon>Triticodae</taxon>
        <taxon>Triticeae</taxon>
        <taxon>Hordeinae</taxon>
        <taxon>Hordeum</taxon>
    </lineage>
</organism>
<accession>A0A8I6YZ13</accession>
<evidence type="ECO:0000313" key="4">
    <source>
        <dbReference type="Proteomes" id="UP000011116"/>
    </source>
</evidence>
<feature type="domain" description="TTF-type" evidence="2">
    <location>
        <begin position="179"/>
        <end position="263"/>
    </location>
</feature>
<keyword evidence="1" id="KW-0812">Transmembrane</keyword>
<sequence>MSEYFLVVSNSQSRNRKSLIYHLVFTSLTCSVIMLIKKHLSGCQKRKNKMRVDKLIKSDEGSMDKFVFKKDSATNSEQLYITNGEEQPDHTENVVEDNRGEENHANVDANQNTENFSDHENLGNADEQASSFDIYDPRTWDILDNKSRDILIEKGPIREFNLEFPEDEIGGRHFSYDYYSRKLRNGEFSDRRWLAYSKHVNKFYCFCCKLFKSGKSRSLLASEGLKDSRHLSEKLKLHENSVEHITNMNTWNEVRLRLSTKETIDKDLQQEIAREKERWRLVLIRIVAAVKFLAKHSLAFEDRMRNYIKITMEIFWE</sequence>
<keyword evidence="1" id="KW-0472">Membrane</keyword>
<protein>
    <recommendedName>
        <fullName evidence="2">TTF-type domain-containing protein</fullName>
    </recommendedName>
</protein>
<reference evidence="3" key="2">
    <citation type="submission" date="2020-10" db="EMBL/GenBank/DDBJ databases">
        <authorList>
            <person name="Scholz U."/>
            <person name="Mascher M."/>
            <person name="Fiebig A."/>
        </authorList>
    </citation>
    <scope>NUCLEOTIDE SEQUENCE [LARGE SCALE GENOMIC DNA]</scope>
    <source>
        <strain evidence="3">cv. Morex</strain>
    </source>
</reference>
<dbReference type="Gramene" id="HORVU.MOREX.r3.7HG0647070.1">
    <property type="protein sequence ID" value="HORVU.MOREX.r3.7HG0647070.1"/>
    <property type="gene ID" value="HORVU.MOREX.r3.7HG0647070"/>
</dbReference>
<evidence type="ECO:0000313" key="3">
    <source>
        <dbReference type="EnsemblPlants" id="HORVU.MOREX.r3.7HG0647070.1"/>
    </source>
</evidence>
<dbReference type="PANTHER" id="PTHR45749">
    <property type="match status" value="1"/>
</dbReference>
<keyword evidence="1" id="KW-1133">Transmembrane helix</keyword>
<dbReference type="AlphaFoldDB" id="A0A8I6YZ13"/>
<evidence type="ECO:0000259" key="2">
    <source>
        <dbReference type="SMART" id="SM00597"/>
    </source>
</evidence>
<dbReference type="InterPro" id="IPR006580">
    <property type="entry name" value="Znf_TTF"/>
</dbReference>
<dbReference type="SMART" id="SM00597">
    <property type="entry name" value="ZnF_TTF"/>
    <property type="match status" value="1"/>
</dbReference>